<dbReference type="STRING" id="686832.A0A0C3C439"/>
<dbReference type="EMBL" id="KN831787">
    <property type="protein sequence ID" value="KIM39049.1"/>
    <property type="molecule type" value="Genomic_DNA"/>
</dbReference>
<protein>
    <submittedName>
        <fullName evidence="3">Uncharacterized protein</fullName>
    </submittedName>
</protein>
<keyword evidence="2" id="KW-1133">Transmembrane helix</keyword>
<dbReference type="OrthoDB" id="2796893at2759"/>
<dbReference type="Proteomes" id="UP000053424">
    <property type="component" value="Unassembled WGS sequence"/>
</dbReference>
<feature type="compositionally biased region" description="Polar residues" evidence="1">
    <location>
        <begin position="350"/>
        <end position="363"/>
    </location>
</feature>
<reference evidence="4" key="2">
    <citation type="submission" date="2015-01" db="EMBL/GenBank/DDBJ databases">
        <title>Evolutionary Origins and Diversification of the Mycorrhizal Mutualists.</title>
        <authorList>
            <consortium name="DOE Joint Genome Institute"/>
            <consortium name="Mycorrhizal Genomics Consortium"/>
            <person name="Kohler A."/>
            <person name="Kuo A."/>
            <person name="Nagy L.G."/>
            <person name="Floudas D."/>
            <person name="Copeland A."/>
            <person name="Barry K.W."/>
            <person name="Cichocki N."/>
            <person name="Veneault-Fourrey C."/>
            <person name="LaButti K."/>
            <person name="Lindquist E.A."/>
            <person name="Lipzen A."/>
            <person name="Lundell T."/>
            <person name="Morin E."/>
            <person name="Murat C."/>
            <person name="Riley R."/>
            <person name="Ohm R."/>
            <person name="Sun H."/>
            <person name="Tunlid A."/>
            <person name="Henrissat B."/>
            <person name="Grigoriev I.V."/>
            <person name="Hibbett D.S."/>
            <person name="Martin F."/>
        </authorList>
    </citation>
    <scope>NUCLEOTIDE SEQUENCE [LARGE SCALE GENOMIC DNA]</scope>
    <source>
        <strain evidence="4">h7</strain>
    </source>
</reference>
<evidence type="ECO:0000313" key="3">
    <source>
        <dbReference type="EMBL" id="KIM39049.1"/>
    </source>
</evidence>
<accession>A0A0C3C439</accession>
<dbReference type="Gene3D" id="1.20.5.510">
    <property type="entry name" value="Single helix bin"/>
    <property type="match status" value="1"/>
</dbReference>
<name>A0A0C3C439_HEBCY</name>
<keyword evidence="2" id="KW-0472">Membrane</keyword>
<feature type="transmembrane region" description="Helical" evidence="2">
    <location>
        <begin position="146"/>
        <end position="171"/>
    </location>
</feature>
<feature type="region of interest" description="Disordered" evidence="1">
    <location>
        <begin position="249"/>
        <end position="423"/>
    </location>
</feature>
<evidence type="ECO:0000313" key="4">
    <source>
        <dbReference type="Proteomes" id="UP000053424"/>
    </source>
</evidence>
<gene>
    <name evidence="3" type="ORF">M413DRAFT_447410</name>
</gene>
<sequence length="423" mass="44748">MDNSKNISPCQVAASLDAICNNGNWVIPALNASVKYDPPSVSAGTAKFCTCSWASYNLISACIACQGFPEQISAWSPYSAECAGLLSNTYFPSNFTLPEDVFIPYWAGEDPTKWPGETFNVANAKQIAAEGKPDLTKSNPPKKKNVGAIVGGVIGGVVVIFIALGIAFWMLRQQRQLTQSKAALPTKPDHMRSISDVTTGSNVKSIGYTTLTSSPMVTTNPPTSPTILTHSSSVRSIPFMSSVAGSVAPYGTASTTSPPDRRTPTVPLPSNPEDVIVPFTLPPTFSNLDRKQANGAPVYDPTTAPPPNALRMDMMRPVTPTQRARYNPPPYEASSADGSSSGRPHHRGKQASTDTDYSLTSSRGNGGAVERSPGASGPVNIAGAVTSSPPFSMRPAQRSNSRDNNRQPPPTPTEASYSARDVA</sequence>
<keyword evidence="2" id="KW-0812">Transmembrane</keyword>
<organism evidence="3 4">
    <name type="scientific">Hebeloma cylindrosporum</name>
    <dbReference type="NCBI Taxonomy" id="76867"/>
    <lineage>
        <taxon>Eukaryota</taxon>
        <taxon>Fungi</taxon>
        <taxon>Dikarya</taxon>
        <taxon>Basidiomycota</taxon>
        <taxon>Agaricomycotina</taxon>
        <taxon>Agaricomycetes</taxon>
        <taxon>Agaricomycetidae</taxon>
        <taxon>Agaricales</taxon>
        <taxon>Agaricineae</taxon>
        <taxon>Hymenogastraceae</taxon>
        <taxon>Hebeloma</taxon>
    </lineage>
</organism>
<reference evidence="3 4" key="1">
    <citation type="submission" date="2014-04" db="EMBL/GenBank/DDBJ databases">
        <authorList>
            <consortium name="DOE Joint Genome Institute"/>
            <person name="Kuo A."/>
            <person name="Gay G."/>
            <person name="Dore J."/>
            <person name="Kohler A."/>
            <person name="Nagy L.G."/>
            <person name="Floudas D."/>
            <person name="Copeland A."/>
            <person name="Barry K.W."/>
            <person name="Cichocki N."/>
            <person name="Veneault-Fourrey C."/>
            <person name="LaButti K."/>
            <person name="Lindquist E.A."/>
            <person name="Lipzen A."/>
            <person name="Lundell T."/>
            <person name="Morin E."/>
            <person name="Murat C."/>
            <person name="Sun H."/>
            <person name="Tunlid A."/>
            <person name="Henrissat B."/>
            <person name="Grigoriev I.V."/>
            <person name="Hibbett D.S."/>
            <person name="Martin F."/>
            <person name="Nordberg H.P."/>
            <person name="Cantor M.N."/>
            <person name="Hua S.X."/>
        </authorList>
    </citation>
    <scope>NUCLEOTIDE SEQUENCE [LARGE SCALE GENOMIC DNA]</scope>
    <source>
        <strain evidence="4">h7</strain>
    </source>
</reference>
<evidence type="ECO:0000256" key="2">
    <source>
        <dbReference type="SAM" id="Phobius"/>
    </source>
</evidence>
<evidence type="ECO:0000256" key="1">
    <source>
        <dbReference type="SAM" id="MobiDB-lite"/>
    </source>
</evidence>
<dbReference type="AlphaFoldDB" id="A0A0C3C439"/>
<dbReference type="HOGENOM" id="CLU_048916_0_0_1"/>
<keyword evidence="4" id="KW-1185">Reference proteome</keyword>
<proteinExistence type="predicted"/>